<evidence type="ECO:0000313" key="2">
    <source>
        <dbReference type="Proteomes" id="UP000719500"/>
    </source>
</evidence>
<keyword evidence="2" id="KW-1185">Reference proteome</keyword>
<proteinExistence type="predicted"/>
<dbReference type="Proteomes" id="UP000719500">
    <property type="component" value="Unassembled WGS sequence"/>
</dbReference>
<protein>
    <submittedName>
        <fullName evidence="1">DUF1273 family protein</fullName>
    </submittedName>
</protein>
<dbReference type="InterPro" id="IPR010697">
    <property type="entry name" value="YspA"/>
</dbReference>
<dbReference type="SUPFAM" id="SSF102405">
    <property type="entry name" value="MCP/YpsA-like"/>
    <property type="match status" value="1"/>
</dbReference>
<dbReference type="PANTHER" id="PTHR38440:SF1">
    <property type="entry name" value="UPF0398 PROTEIN SPR0331"/>
    <property type="match status" value="1"/>
</dbReference>
<reference evidence="1 2" key="1">
    <citation type="journal article" date="2021" name="Sci. Rep.">
        <title>The distribution of antibiotic resistance genes in chicken gut microbiota commensals.</title>
        <authorList>
            <person name="Juricova H."/>
            <person name="Matiasovicova J."/>
            <person name="Kubasova T."/>
            <person name="Cejkova D."/>
            <person name="Rychlik I."/>
        </authorList>
    </citation>
    <scope>NUCLEOTIDE SEQUENCE [LARGE SCALE GENOMIC DNA]</scope>
    <source>
        <strain evidence="1 2">An411</strain>
    </source>
</reference>
<accession>A0ABS2FWA7</accession>
<gene>
    <name evidence="1" type="ORF">H9X91_06715</name>
</gene>
<dbReference type="RefSeq" id="WP_204803768.1">
    <property type="nucleotide sequence ID" value="NZ_JACSNX010000006.1"/>
</dbReference>
<dbReference type="EMBL" id="JACSNX010000006">
    <property type="protein sequence ID" value="MBM6851131.1"/>
    <property type="molecule type" value="Genomic_DNA"/>
</dbReference>
<name>A0ABS2FWA7_9FIRM</name>
<dbReference type="Gene3D" id="3.40.50.450">
    <property type="match status" value="1"/>
</dbReference>
<dbReference type="Pfam" id="PF06908">
    <property type="entry name" value="YpsA"/>
    <property type="match status" value="1"/>
</dbReference>
<sequence>MRGRQVSCCFTGHRPGKLPWRYDEEDPCCAALKKRIFDAAEAAYQEGFRHFLCGMALGCDLYFCECVLRLRQMHPDVTVEAAIPCPTQADAWPPDQRRRYQRLVEACDFETLVSRQYTPSCMQRRDRYMVDHASLLIAAFDGSPGGTRYTVEYAMRRGLEIVDLPILPEPAR</sequence>
<evidence type="ECO:0000313" key="1">
    <source>
        <dbReference type="EMBL" id="MBM6851131.1"/>
    </source>
</evidence>
<comment type="caution">
    <text evidence="1">The sequence shown here is derived from an EMBL/GenBank/DDBJ whole genome shotgun (WGS) entry which is preliminary data.</text>
</comment>
<dbReference type="PANTHER" id="PTHR38440">
    <property type="entry name" value="UPF0398 PROTEIN YPSA"/>
    <property type="match status" value="1"/>
</dbReference>
<organism evidence="1 2">
    <name type="scientific">Oscillibacter valericigenes</name>
    <dbReference type="NCBI Taxonomy" id="351091"/>
    <lineage>
        <taxon>Bacteria</taxon>
        <taxon>Bacillati</taxon>
        <taxon>Bacillota</taxon>
        <taxon>Clostridia</taxon>
        <taxon>Eubacteriales</taxon>
        <taxon>Oscillospiraceae</taxon>
        <taxon>Oscillibacter</taxon>
    </lineage>
</organism>